<reference evidence="5" key="1">
    <citation type="journal article" date="2021" name="Nat. Commun.">
        <title>Genetic determinants of endophytism in the Arabidopsis root mycobiome.</title>
        <authorList>
            <person name="Mesny F."/>
            <person name="Miyauchi S."/>
            <person name="Thiergart T."/>
            <person name="Pickel B."/>
            <person name="Atanasova L."/>
            <person name="Karlsson M."/>
            <person name="Huettel B."/>
            <person name="Barry K.W."/>
            <person name="Haridas S."/>
            <person name="Chen C."/>
            <person name="Bauer D."/>
            <person name="Andreopoulos W."/>
            <person name="Pangilinan J."/>
            <person name="LaButti K."/>
            <person name="Riley R."/>
            <person name="Lipzen A."/>
            <person name="Clum A."/>
            <person name="Drula E."/>
            <person name="Henrissat B."/>
            <person name="Kohler A."/>
            <person name="Grigoriev I.V."/>
            <person name="Martin F.M."/>
            <person name="Hacquard S."/>
        </authorList>
    </citation>
    <scope>NUCLEOTIDE SEQUENCE</scope>
    <source>
        <strain evidence="5">MPI-CAGE-CH-0235</strain>
    </source>
</reference>
<organism evidence="5 6">
    <name type="scientific">Stachybotrys elegans</name>
    <dbReference type="NCBI Taxonomy" id="80388"/>
    <lineage>
        <taxon>Eukaryota</taxon>
        <taxon>Fungi</taxon>
        <taxon>Dikarya</taxon>
        <taxon>Ascomycota</taxon>
        <taxon>Pezizomycotina</taxon>
        <taxon>Sordariomycetes</taxon>
        <taxon>Hypocreomycetidae</taxon>
        <taxon>Hypocreales</taxon>
        <taxon>Stachybotryaceae</taxon>
        <taxon>Stachybotrys</taxon>
    </lineage>
</organism>
<dbReference type="PANTHER" id="PTHR47990">
    <property type="entry name" value="2-OXOGLUTARATE (2OG) AND FE(II)-DEPENDENT OXYGENASE SUPERFAMILY PROTEIN-RELATED"/>
    <property type="match status" value="1"/>
</dbReference>
<dbReference type="FunFam" id="2.60.120.330:FF:000030">
    <property type="entry name" value="Thymine dioxygenase"/>
    <property type="match status" value="1"/>
</dbReference>
<dbReference type="OrthoDB" id="288590at2759"/>
<dbReference type="Pfam" id="PF03171">
    <property type="entry name" value="2OG-FeII_Oxy"/>
    <property type="match status" value="1"/>
</dbReference>
<name>A0A8K0WJN1_9HYPO</name>
<dbReference type="InterPro" id="IPR005123">
    <property type="entry name" value="Oxoglu/Fe-dep_dioxygenase_dom"/>
</dbReference>
<keyword evidence="6" id="KW-1185">Reference proteome</keyword>
<evidence type="ECO:0000259" key="4">
    <source>
        <dbReference type="PROSITE" id="PS51471"/>
    </source>
</evidence>
<dbReference type="Proteomes" id="UP000813444">
    <property type="component" value="Unassembled WGS sequence"/>
</dbReference>
<protein>
    <submittedName>
        <fullName evidence="5">Oxidoreductase</fullName>
    </submittedName>
</protein>
<evidence type="ECO:0000256" key="1">
    <source>
        <dbReference type="ARBA" id="ARBA00008056"/>
    </source>
</evidence>
<dbReference type="GO" id="GO:0016491">
    <property type="term" value="F:oxidoreductase activity"/>
    <property type="evidence" value="ECO:0007669"/>
    <property type="project" value="UniProtKB-KW"/>
</dbReference>
<dbReference type="GO" id="GO:0046872">
    <property type="term" value="F:metal ion binding"/>
    <property type="evidence" value="ECO:0007669"/>
    <property type="project" value="UniProtKB-KW"/>
</dbReference>
<dbReference type="InterPro" id="IPR027443">
    <property type="entry name" value="IPNS-like_sf"/>
</dbReference>
<dbReference type="PRINTS" id="PR00682">
    <property type="entry name" value="IPNSYNTHASE"/>
</dbReference>
<evidence type="ECO:0000313" key="6">
    <source>
        <dbReference type="Proteomes" id="UP000813444"/>
    </source>
</evidence>
<accession>A0A8K0WJN1</accession>
<dbReference type="GO" id="GO:0044283">
    <property type="term" value="P:small molecule biosynthetic process"/>
    <property type="evidence" value="ECO:0007669"/>
    <property type="project" value="UniProtKB-ARBA"/>
</dbReference>
<gene>
    <name evidence="5" type="ORF">B0I35DRAFT_444964</name>
</gene>
<proteinExistence type="inferred from homology"/>
<feature type="compositionally biased region" description="Basic and acidic residues" evidence="3">
    <location>
        <begin position="112"/>
        <end position="121"/>
    </location>
</feature>
<dbReference type="Pfam" id="PF14226">
    <property type="entry name" value="DIOX_N"/>
    <property type="match status" value="1"/>
</dbReference>
<feature type="domain" description="Fe2OG dioxygenase" evidence="4">
    <location>
        <begin position="192"/>
        <end position="305"/>
    </location>
</feature>
<evidence type="ECO:0000313" key="5">
    <source>
        <dbReference type="EMBL" id="KAH7304521.1"/>
    </source>
</evidence>
<keyword evidence="2" id="KW-0408">Iron</keyword>
<sequence length="343" mass="38293">MTSLSGTTPAVSANNFEIPLIDFGAFRQGDEKAKTETAKAILSGFQRAGFIYLYNHGISKASVSQAFDESVRFFKRPLAQKEELAWTTPEANRGYVRQGREKLASDNVNDGDVDKQRESEGQDLKETMNIGREGDGFDNHWPDSFDNEGKMFKSSMLAFFDECQHVNLEIMRAIAVGLGIQEHWFDSFCDAGDNTLRLLHYPKVSTEVFRKNKFQVRAGAHTDYGSITLLFQDMAGGLQVQSPDGTFVDATPIADTIVVNAGDMLARWSNDTIKSTKHRVIEPQKGSLENGTHPARYSIAYFCIPNVDSLIEAIPGTYDDAQDRKYPSIKSKQYLVQRLAATF</sequence>
<comment type="similarity">
    <text evidence="1 2">Belongs to the iron/ascorbate-dependent oxidoreductase family.</text>
</comment>
<dbReference type="InterPro" id="IPR026992">
    <property type="entry name" value="DIOX_N"/>
</dbReference>
<evidence type="ECO:0000256" key="3">
    <source>
        <dbReference type="SAM" id="MobiDB-lite"/>
    </source>
</evidence>
<feature type="region of interest" description="Disordered" evidence="3">
    <location>
        <begin position="97"/>
        <end position="121"/>
    </location>
</feature>
<keyword evidence="2" id="KW-0560">Oxidoreductase</keyword>
<comment type="caution">
    <text evidence="5">The sequence shown here is derived from an EMBL/GenBank/DDBJ whole genome shotgun (WGS) entry which is preliminary data.</text>
</comment>
<keyword evidence="2" id="KW-0479">Metal-binding</keyword>
<dbReference type="PROSITE" id="PS51471">
    <property type="entry name" value="FE2OG_OXY"/>
    <property type="match status" value="1"/>
</dbReference>
<dbReference type="InterPro" id="IPR050231">
    <property type="entry name" value="Iron_ascorbate_oxido_reductase"/>
</dbReference>
<dbReference type="SUPFAM" id="SSF51197">
    <property type="entry name" value="Clavaminate synthase-like"/>
    <property type="match status" value="1"/>
</dbReference>
<dbReference type="EMBL" id="JAGPNK010000022">
    <property type="protein sequence ID" value="KAH7304521.1"/>
    <property type="molecule type" value="Genomic_DNA"/>
</dbReference>
<dbReference type="InterPro" id="IPR044861">
    <property type="entry name" value="IPNS-like_FE2OG_OXY"/>
</dbReference>
<dbReference type="Gene3D" id="2.60.120.330">
    <property type="entry name" value="B-lactam Antibiotic, Isopenicillin N Synthase, Chain"/>
    <property type="match status" value="1"/>
</dbReference>
<dbReference type="AlphaFoldDB" id="A0A8K0WJN1"/>
<evidence type="ECO:0000256" key="2">
    <source>
        <dbReference type="RuleBase" id="RU003682"/>
    </source>
</evidence>